<proteinExistence type="predicted"/>
<dbReference type="AlphaFoldDB" id="A0A2T0QZT1"/>
<dbReference type="EMBL" id="PVZF01000011">
    <property type="protein sequence ID" value="PRY12197.1"/>
    <property type="molecule type" value="Genomic_DNA"/>
</dbReference>
<comment type="caution">
    <text evidence="2">The sequence shown here is derived from an EMBL/GenBank/DDBJ whole genome shotgun (WGS) entry which is preliminary data.</text>
</comment>
<evidence type="ECO:0000313" key="3">
    <source>
        <dbReference type="Proteomes" id="UP000238083"/>
    </source>
</evidence>
<dbReference type="Gene3D" id="3.40.50.1820">
    <property type="entry name" value="alpha/beta hydrolase"/>
    <property type="match status" value="1"/>
</dbReference>
<dbReference type="OrthoDB" id="9768282at2"/>
<accession>A0A2T0QZT1</accession>
<feature type="region of interest" description="Disordered" evidence="1">
    <location>
        <begin position="191"/>
        <end position="213"/>
    </location>
</feature>
<reference evidence="2 3" key="1">
    <citation type="submission" date="2018-03" db="EMBL/GenBank/DDBJ databases">
        <title>Genomic Encyclopedia of Archaeal and Bacterial Type Strains, Phase II (KMG-II): from individual species to whole genera.</title>
        <authorList>
            <person name="Goeker M."/>
        </authorList>
    </citation>
    <scope>NUCLEOTIDE SEQUENCE [LARGE SCALE GENOMIC DNA]</scope>
    <source>
        <strain evidence="2 3">DSM 19711</strain>
    </source>
</reference>
<evidence type="ECO:0000256" key="1">
    <source>
        <dbReference type="SAM" id="MobiDB-lite"/>
    </source>
</evidence>
<dbReference type="InterPro" id="IPR006311">
    <property type="entry name" value="TAT_signal"/>
</dbReference>
<keyword evidence="3" id="KW-1185">Reference proteome</keyword>
<evidence type="ECO:0000313" key="2">
    <source>
        <dbReference type="EMBL" id="PRY12197.1"/>
    </source>
</evidence>
<dbReference type="Proteomes" id="UP000238083">
    <property type="component" value="Unassembled WGS sequence"/>
</dbReference>
<dbReference type="InterPro" id="IPR029058">
    <property type="entry name" value="AB_hydrolase_fold"/>
</dbReference>
<sequence length="588" mass="63178">MTGPSRRSFVAAVAGVGSGAAAVGGAPAASAAGPATPAHRPSLTASVTLAPGLVPGPVTGRVYVILTTDADSEPREQAGDVADGVPFWGLDVTGLAPGRSTSVPLAAPAVGFPLADASALPPGTYRAQAFFNVYTHFSRSDGAEIDLHLPGGDGHDVFASTGNLYGPVVEVTVPATGNRRTLRLTLDTVVQPSEPVPAGGTSQQGNPAESRHVKHVKIRSAVLSEFWGRDTYVAADVLLPLGYDEAANRTVRYPMELHHGHFPGDAPRGFTEDGGNEFSAYWLSGTAPKFITVTFRHENPYYDDSYAVDSANIGPYGTALNTELLPEVDRRFRTIGAPWARVLSGGSTGGWEAAATQIFYPDLYQGAWAGYPDPLDFHAHQLVDVYDDDNACVTHHAYLDVPVPSAREVSGKTQYTMGQENGWERALGSRGRSGLGQWDVWQAVFSPRGADGYPKPIWDKATGEIDHDVAAHWRDHFDLATYVEEHWDELRDKLDGRLTIYVGDADTYFLNVGVNLFKERVDKLEGSNVTYRFGRDQPHGWEPWTTREFYDLLADHVVAQAPGAQRGAVTSWRAAVAPADATGRATLG</sequence>
<dbReference type="PANTHER" id="PTHR48098:SF3">
    <property type="entry name" value="IRON(III) ENTEROBACTIN ESTERASE"/>
    <property type="match status" value="1"/>
</dbReference>
<organism evidence="2 3">
    <name type="scientific">Kineococcus rhizosphaerae</name>
    <dbReference type="NCBI Taxonomy" id="559628"/>
    <lineage>
        <taxon>Bacteria</taxon>
        <taxon>Bacillati</taxon>
        <taxon>Actinomycetota</taxon>
        <taxon>Actinomycetes</taxon>
        <taxon>Kineosporiales</taxon>
        <taxon>Kineosporiaceae</taxon>
        <taxon>Kineococcus</taxon>
    </lineage>
</organism>
<dbReference type="PROSITE" id="PS51318">
    <property type="entry name" value="TAT"/>
    <property type="match status" value="1"/>
</dbReference>
<dbReference type="SUPFAM" id="SSF53474">
    <property type="entry name" value="alpha/beta-Hydrolases"/>
    <property type="match status" value="1"/>
</dbReference>
<dbReference type="InterPro" id="IPR050583">
    <property type="entry name" value="Mycobacterial_A85_antigen"/>
</dbReference>
<dbReference type="RefSeq" id="WP_106213774.1">
    <property type="nucleotide sequence ID" value="NZ_PVZF01000011.1"/>
</dbReference>
<name>A0A2T0QZT1_9ACTN</name>
<gene>
    <name evidence="2" type="ORF">CLV37_111154</name>
</gene>
<dbReference type="PANTHER" id="PTHR48098">
    <property type="entry name" value="ENTEROCHELIN ESTERASE-RELATED"/>
    <property type="match status" value="1"/>
</dbReference>
<protein>
    <submittedName>
        <fullName evidence="2">Putative esterase</fullName>
    </submittedName>
</protein>